<name>A0A2W2B1X1_9BACT</name>
<keyword evidence="21" id="KW-1133">Transmembrane helix</keyword>
<evidence type="ECO:0000256" key="19">
    <source>
        <dbReference type="PROSITE-ProRule" id="PRU00339"/>
    </source>
</evidence>
<dbReference type="SUPFAM" id="SSF55874">
    <property type="entry name" value="ATPase domain of HSP90 chaperone/DNA topoisomerase II/histidine kinase"/>
    <property type="match status" value="1"/>
</dbReference>
<evidence type="ECO:0000313" key="25">
    <source>
        <dbReference type="Proteomes" id="UP000248745"/>
    </source>
</evidence>
<dbReference type="InterPro" id="IPR050482">
    <property type="entry name" value="Sensor_HK_TwoCompSys"/>
</dbReference>
<dbReference type="Proteomes" id="UP000248745">
    <property type="component" value="Unassembled WGS sequence"/>
</dbReference>
<protein>
    <recommendedName>
        <fullName evidence="5">Oxygen sensor histidine kinase NreB</fullName>
        <ecNumber evidence="4">2.7.13.3</ecNumber>
    </recommendedName>
    <alternativeName>
        <fullName evidence="18">Nitrogen regulation protein B</fullName>
    </alternativeName>
</protein>
<evidence type="ECO:0000256" key="9">
    <source>
        <dbReference type="ARBA" id="ARBA00022679"/>
    </source>
</evidence>
<keyword evidence="10" id="KW-0479">Metal-binding</keyword>
<feature type="coiled-coil region" evidence="20">
    <location>
        <begin position="450"/>
        <end position="484"/>
    </location>
</feature>
<dbReference type="GO" id="GO:0046872">
    <property type="term" value="F:metal ion binding"/>
    <property type="evidence" value="ECO:0007669"/>
    <property type="project" value="UniProtKB-KW"/>
</dbReference>
<keyword evidence="6" id="KW-0004">4Fe-4S</keyword>
<keyword evidence="11" id="KW-0547">Nucleotide-binding</keyword>
<evidence type="ECO:0000256" key="4">
    <source>
        <dbReference type="ARBA" id="ARBA00012438"/>
    </source>
</evidence>
<feature type="repeat" description="TPR" evidence="19">
    <location>
        <begin position="177"/>
        <end position="210"/>
    </location>
</feature>
<organism evidence="24 25">
    <name type="scientific">Taibaiella soli</name>
    <dbReference type="NCBI Taxonomy" id="1649169"/>
    <lineage>
        <taxon>Bacteria</taxon>
        <taxon>Pseudomonadati</taxon>
        <taxon>Bacteroidota</taxon>
        <taxon>Chitinophagia</taxon>
        <taxon>Chitinophagales</taxon>
        <taxon>Chitinophagaceae</taxon>
        <taxon>Taibaiella</taxon>
    </lineage>
</organism>
<keyword evidence="7" id="KW-0963">Cytoplasm</keyword>
<dbReference type="GO" id="GO:0000155">
    <property type="term" value="F:phosphorelay sensor kinase activity"/>
    <property type="evidence" value="ECO:0007669"/>
    <property type="project" value="InterPro"/>
</dbReference>
<dbReference type="RefSeq" id="WP_110997759.1">
    <property type="nucleotide sequence ID" value="NZ_QKTW01000007.1"/>
</dbReference>
<evidence type="ECO:0000256" key="1">
    <source>
        <dbReference type="ARBA" id="ARBA00000085"/>
    </source>
</evidence>
<feature type="repeat" description="TPR" evidence="19">
    <location>
        <begin position="262"/>
        <end position="295"/>
    </location>
</feature>
<comment type="subcellular location">
    <subcellularLocation>
        <location evidence="3">Cytoplasm</location>
    </subcellularLocation>
</comment>
<dbReference type="InterPro" id="IPR036890">
    <property type="entry name" value="HATPase_C_sf"/>
</dbReference>
<dbReference type="Pfam" id="PF07730">
    <property type="entry name" value="HisKA_3"/>
    <property type="match status" value="1"/>
</dbReference>
<evidence type="ECO:0000256" key="3">
    <source>
        <dbReference type="ARBA" id="ARBA00004496"/>
    </source>
</evidence>
<reference evidence="24 25" key="1">
    <citation type="submission" date="2018-06" db="EMBL/GenBank/DDBJ databases">
        <title>Mucibacter soli gen. nov., sp. nov., a new member of the family Chitinophagaceae producing mucin.</title>
        <authorList>
            <person name="Kim M.-K."/>
            <person name="Park S."/>
            <person name="Kim T.-S."/>
            <person name="Joung Y."/>
            <person name="Han J.-H."/>
            <person name="Kim S.B."/>
        </authorList>
    </citation>
    <scope>NUCLEOTIDE SEQUENCE [LARGE SCALE GENOMIC DNA]</scope>
    <source>
        <strain evidence="24 25">R1-15</strain>
    </source>
</reference>
<comment type="cofactor">
    <cofactor evidence="2">
        <name>[4Fe-4S] cluster</name>
        <dbReference type="ChEBI" id="CHEBI:49883"/>
    </cofactor>
</comment>
<dbReference type="InterPro" id="IPR011990">
    <property type="entry name" value="TPR-like_helical_dom_sf"/>
</dbReference>
<evidence type="ECO:0000256" key="5">
    <source>
        <dbReference type="ARBA" id="ARBA00017322"/>
    </source>
</evidence>
<keyword evidence="16" id="KW-0411">Iron-sulfur</keyword>
<keyword evidence="8" id="KW-0597">Phosphoprotein</keyword>
<feature type="transmembrane region" description="Helical" evidence="21">
    <location>
        <begin position="421"/>
        <end position="441"/>
    </location>
</feature>
<dbReference type="Gene3D" id="1.20.5.1930">
    <property type="match status" value="1"/>
</dbReference>
<dbReference type="GO" id="GO:0046983">
    <property type="term" value="F:protein dimerization activity"/>
    <property type="evidence" value="ECO:0007669"/>
    <property type="project" value="InterPro"/>
</dbReference>
<evidence type="ECO:0000256" key="8">
    <source>
        <dbReference type="ARBA" id="ARBA00022553"/>
    </source>
</evidence>
<dbReference type="InterPro" id="IPR019734">
    <property type="entry name" value="TPR_rpt"/>
</dbReference>
<accession>A0A2W2B1X1</accession>
<dbReference type="GO" id="GO:0016020">
    <property type="term" value="C:membrane"/>
    <property type="evidence" value="ECO:0007669"/>
    <property type="project" value="InterPro"/>
</dbReference>
<feature type="signal peptide" evidence="22">
    <location>
        <begin position="1"/>
        <end position="23"/>
    </location>
</feature>
<dbReference type="InterPro" id="IPR003594">
    <property type="entry name" value="HATPase_dom"/>
</dbReference>
<keyword evidence="13" id="KW-0067">ATP-binding</keyword>
<dbReference type="OrthoDB" id="617348at2"/>
<evidence type="ECO:0000256" key="14">
    <source>
        <dbReference type="ARBA" id="ARBA00023004"/>
    </source>
</evidence>
<dbReference type="Pfam" id="PF02518">
    <property type="entry name" value="HATPase_c"/>
    <property type="match status" value="1"/>
</dbReference>
<keyword evidence="25" id="KW-1185">Reference proteome</keyword>
<evidence type="ECO:0000256" key="12">
    <source>
        <dbReference type="ARBA" id="ARBA00022777"/>
    </source>
</evidence>
<dbReference type="EMBL" id="QKTW01000007">
    <property type="protein sequence ID" value="PZF74018.1"/>
    <property type="molecule type" value="Genomic_DNA"/>
</dbReference>
<dbReference type="InterPro" id="IPR004358">
    <property type="entry name" value="Sig_transdc_His_kin-like_C"/>
</dbReference>
<keyword evidence="19" id="KW-0802">TPR repeat</keyword>
<dbReference type="GO" id="GO:0005737">
    <property type="term" value="C:cytoplasm"/>
    <property type="evidence" value="ECO:0007669"/>
    <property type="project" value="UniProtKB-SubCell"/>
</dbReference>
<dbReference type="PROSITE" id="PS50005">
    <property type="entry name" value="TPR"/>
    <property type="match status" value="2"/>
</dbReference>
<dbReference type="Gene3D" id="1.25.40.10">
    <property type="entry name" value="Tetratricopeptide repeat domain"/>
    <property type="match status" value="2"/>
</dbReference>
<dbReference type="SUPFAM" id="SSF48452">
    <property type="entry name" value="TPR-like"/>
    <property type="match status" value="2"/>
</dbReference>
<comment type="caution">
    <text evidence="24">The sequence shown here is derived from an EMBL/GenBank/DDBJ whole genome shotgun (WGS) entry which is preliminary data.</text>
</comment>
<evidence type="ECO:0000256" key="6">
    <source>
        <dbReference type="ARBA" id="ARBA00022485"/>
    </source>
</evidence>
<dbReference type="GO" id="GO:0005524">
    <property type="term" value="F:ATP binding"/>
    <property type="evidence" value="ECO:0007669"/>
    <property type="project" value="UniProtKB-KW"/>
</dbReference>
<dbReference type="Pfam" id="PF13424">
    <property type="entry name" value="TPR_12"/>
    <property type="match status" value="1"/>
</dbReference>
<evidence type="ECO:0000256" key="7">
    <source>
        <dbReference type="ARBA" id="ARBA00022490"/>
    </source>
</evidence>
<keyword evidence="21" id="KW-0472">Membrane</keyword>
<evidence type="ECO:0000259" key="23">
    <source>
        <dbReference type="PROSITE" id="PS50109"/>
    </source>
</evidence>
<evidence type="ECO:0000256" key="21">
    <source>
        <dbReference type="SAM" id="Phobius"/>
    </source>
</evidence>
<evidence type="ECO:0000256" key="10">
    <source>
        <dbReference type="ARBA" id="ARBA00022723"/>
    </source>
</evidence>
<evidence type="ECO:0000256" key="17">
    <source>
        <dbReference type="ARBA" id="ARBA00024827"/>
    </source>
</evidence>
<keyword evidence="9" id="KW-0808">Transferase</keyword>
<keyword evidence="14" id="KW-0408">Iron</keyword>
<dbReference type="PANTHER" id="PTHR24421:SF10">
    <property type="entry name" value="NITRATE_NITRITE SENSOR PROTEIN NARQ"/>
    <property type="match status" value="1"/>
</dbReference>
<evidence type="ECO:0000256" key="11">
    <source>
        <dbReference type="ARBA" id="ARBA00022741"/>
    </source>
</evidence>
<comment type="function">
    <text evidence="17">Member of the two-component regulatory system NreB/NreC involved in the control of dissimilatory nitrate/nitrite reduction in response to oxygen. NreB functions as a direct oxygen sensor histidine kinase which is autophosphorylated, in the absence of oxygen, probably at the conserved histidine residue, and transfers its phosphate group probably to a conserved aspartate residue of NreC. NreB/NreC activates the expression of the nitrate (narGHJI) and nitrite (nir) reductase operons, as well as the putative nitrate transporter gene narT.</text>
</comment>
<dbReference type="EC" id="2.7.13.3" evidence="4"/>
<keyword evidence="22" id="KW-0732">Signal</keyword>
<feature type="domain" description="Histidine kinase" evidence="23">
    <location>
        <begin position="590"/>
        <end position="679"/>
    </location>
</feature>
<dbReference type="CDD" id="cd16917">
    <property type="entry name" value="HATPase_UhpB-NarQ-NarX-like"/>
    <property type="match status" value="1"/>
</dbReference>
<keyword evidence="20" id="KW-0175">Coiled coil</keyword>
<dbReference type="Gene3D" id="3.30.565.10">
    <property type="entry name" value="Histidine kinase-like ATPase, C-terminal domain"/>
    <property type="match status" value="1"/>
</dbReference>
<dbReference type="PROSITE" id="PS50109">
    <property type="entry name" value="HIS_KIN"/>
    <property type="match status" value="1"/>
</dbReference>
<gene>
    <name evidence="24" type="ORF">DN068_04795</name>
</gene>
<evidence type="ECO:0000256" key="13">
    <source>
        <dbReference type="ARBA" id="ARBA00022840"/>
    </source>
</evidence>
<keyword evidence="21" id="KW-0812">Transmembrane</keyword>
<sequence length="681" mass="77927">MSTWIKMSCVVCWLLLTVHLVKAQERPATIRYNLPDTPSSLKNLTQADTTKISNQINYALTVVLHDMDSAVWLMEDALYKSEYLHFDVGIAAAFCDLGYFNNRKGNYAASIKFYQSGLPYAERAFRGSTSLAMYYTSMCTPYYYASDFDSISHYVYKAETLVNGRQIKKTSEAIDVSSVYTNIGMLWNSLGNYNKALSYLQKAESTLKAFEQKPKKKEFEELYKSTLAIIYSDIGMVYMGKKNTDSAFHFFSHSLEYNSMMPAAITGTAAIYAQRKENDKALEWYNHALKVTEETKDYSDNMHAKVGLGQLYYEMKDYRKAEAMLLSVLNDMKLRAGIDVPKLYETYHTLSQVYAANSDYRRAFRYSETSLTMLDSAFRQEKLQSVYELELKAKTAEKDKALARKQLQLSQTEAKVREKNMWMGIIGSGSVLLLLTFVSLYSNNKNKQRLQAKQIQALQQEQEINNLKSAIQGEEKERARMARELHDGIMVRLSTVKMNIKTLPEQFKHLNSTDYVNTNYYQQIIEQMEEATKELRATAHNLMPDMLLQGGLPDAVYYFCNSLQKNTNLIFSYQQYDEINRMLPEFELSVYRIIQEFLQNVIKHAKATKVLVQLSRPQEDTLAITIEDDGIGFDIQAAGKNGMGLKSIRNRIQAMNGIIDISSEPGAGTMVHLEFDIPKNV</sequence>
<evidence type="ECO:0000256" key="16">
    <source>
        <dbReference type="ARBA" id="ARBA00023014"/>
    </source>
</evidence>
<evidence type="ECO:0000256" key="22">
    <source>
        <dbReference type="SAM" id="SignalP"/>
    </source>
</evidence>
<dbReference type="AlphaFoldDB" id="A0A2W2B1X1"/>
<keyword evidence="15" id="KW-0902">Two-component regulatory system</keyword>
<dbReference type="SMART" id="SM00387">
    <property type="entry name" value="HATPase_c"/>
    <property type="match status" value="1"/>
</dbReference>
<dbReference type="GO" id="GO:0051539">
    <property type="term" value="F:4 iron, 4 sulfur cluster binding"/>
    <property type="evidence" value="ECO:0007669"/>
    <property type="project" value="UniProtKB-KW"/>
</dbReference>
<evidence type="ECO:0000256" key="15">
    <source>
        <dbReference type="ARBA" id="ARBA00023012"/>
    </source>
</evidence>
<comment type="catalytic activity">
    <reaction evidence="1">
        <text>ATP + protein L-histidine = ADP + protein N-phospho-L-histidine.</text>
        <dbReference type="EC" id="2.7.13.3"/>
    </reaction>
</comment>
<evidence type="ECO:0000256" key="20">
    <source>
        <dbReference type="SAM" id="Coils"/>
    </source>
</evidence>
<dbReference type="InterPro" id="IPR005467">
    <property type="entry name" value="His_kinase_dom"/>
</dbReference>
<dbReference type="PRINTS" id="PR00344">
    <property type="entry name" value="BCTRLSENSOR"/>
</dbReference>
<evidence type="ECO:0000256" key="2">
    <source>
        <dbReference type="ARBA" id="ARBA00001966"/>
    </source>
</evidence>
<dbReference type="InterPro" id="IPR011712">
    <property type="entry name" value="Sig_transdc_His_kin_sub3_dim/P"/>
</dbReference>
<dbReference type="Pfam" id="PF13374">
    <property type="entry name" value="TPR_10"/>
    <property type="match status" value="1"/>
</dbReference>
<keyword evidence="12" id="KW-0418">Kinase</keyword>
<dbReference type="SMART" id="SM00028">
    <property type="entry name" value="TPR"/>
    <property type="match status" value="4"/>
</dbReference>
<dbReference type="PANTHER" id="PTHR24421">
    <property type="entry name" value="NITRATE/NITRITE SENSOR PROTEIN NARX-RELATED"/>
    <property type="match status" value="1"/>
</dbReference>
<evidence type="ECO:0000256" key="18">
    <source>
        <dbReference type="ARBA" id="ARBA00030800"/>
    </source>
</evidence>
<evidence type="ECO:0000313" key="24">
    <source>
        <dbReference type="EMBL" id="PZF74018.1"/>
    </source>
</evidence>
<feature type="chain" id="PRO_5015970330" description="Oxygen sensor histidine kinase NreB" evidence="22">
    <location>
        <begin position="24"/>
        <end position="681"/>
    </location>
</feature>
<proteinExistence type="predicted"/>